<organism evidence="2 3">
    <name type="scientific">Rhizoctonia solani 123E</name>
    <dbReference type="NCBI Taxonomy" id="1423351"/>
    <lineage>
        <taxon>Eukaryota</taxon>
        <taxon>Fungi</taxon>
        <taxon>Dikarya</taxon>
        <taxon>Basidiomycota</taxon>
        <taxon>Agaricomycotina</taxon>
        <taxon>Agaricomycetes</taxon>
        <taxon>Cantharellales</taxon>
        <taxon>Ceratobasidiaceae</taxon>
        <taxon>Rhizoctonia</taxon>
    </lineage>
</organism>
<dbReference type="EMBL" id="AZST01000171">
    <property type="protein sequence ID" value="KEP51418.1"/>
    <property type="molecule type" value="Genomic_DNA"/>
</dbReference>
<proteinExistence type="predicted"/>
<evidence type="ECO:0000313" key="3">
    <source>
        <dbReference type="Proteomes" id="UP000027456"/>
    </source>
</evidence>
<accession>A0A074S3F0</accession>
<name>A0A074S3F0_9AGAM</name>
<dbReference type="STRING" id="1423351.A0A074S3F0"/>
<keyword evidence="3" id="KW-1185">Reference proteome</keyword>
<dbReference type="HOGENOM" id="CLU_1116264_0_0_1"/>
<evidence type="ECO:0000313" key="2">
    <source>
        <dbReference type="EMBL" id="KEP51418.1"/>
    </source>
</evidence>
<dbReference type="PANTHER" id="PTHR38846:SF1">
    <property type="entry name" value="C3H1-TYPE DOMAIN-CONTAINING PROTEIN"/>
    <property type="match status" value="1"/>
</dbReference>
<dbReference type="PANTHER" id="PTHR38846">
    <property type="entry name" value="C3H1-TYPE DOMAIN-CONTAINING PROTEIN"/>
    <property type="match status" value="1"/>
</dbReference>
<evidence type="ECO:0000256" key="1">
    <source>
        <dbReference type="SAM" id="SignalP"/>
    </source>
</evidence>
<reference evidence="2 3" key="1">
    <citation type="submission" date="2013-12" db="EMBL/GenBank/DDBJ databases">
        <authorList>
            <person name="Cubeta M."/>
            <person name="Pakala S."/>
            <person name="Fedorova N."/>
            <person name="Thomas E."/>
            <person name="Dean R."/>
            <person name="Jabaji S."/>
            <person name="Neate S."/>
            <person name="Toda T."/>
            <person name="Tavantzis S."/>
            <person name="Vilgalys R."/>
            <person name="Bharathan N."/>
            <person name="Pakala S."/>
            <person name="Losada L.S."/>
            <person name="Zafar N."/>
            <person name="Nierman W."/>
        </authorList>
    </citation>
    <scope>NUCLEOTIDE SEQUENCE [LARGE SCALE GENOMIC DNA]</scope>
    <source>
        <strain evidence="2 3">123E</strain>
    </source>
</reference>
<dbReference type="OrthoDB" id="6105938at2759"/>
<feature type="chain" id="PRO_5001698419" evidence="1">
    <location>
        <begin position="19"/>
        <end position="279"/>
    </location>
</feature>
<dbReference type="AlphaFoldDB" id="A0A074S3F0"/>
<gene>
    <name evidence="2" type="ORF">V565_062180</name>
</gene>
<comment type="caution">
    <text evidence="2">The sequence shown here is derived from an EMBL/GenBank/DDBJ whole genome shotgun (WGS) entry which is preliminary data.</text>
</comment>
<dbReference type="Proteomes" id="UP000027456">
    <property type="component" value="Unassembled WGS sequence"/>
</dbReference>
<sequence length="279" mass="32357">MILMRLGLCPSKVGLSLGTLLCVPKNTVCFATVVTRGDRFAGKMPQKPSSQSTPKGLQDKLMQRRSQVYIKKFFAQYPKFNYDPANHYMDEFYRMTKQFGWDSKGTFEQRARFRAARDKIDKASVLQFNEIYGTDEGDPAAWQTLFDILRIGKAPKNVADCKRRARAFHTNLCDMIENHSRGEPVQRFKTKEELKEYTIKTGKFFPLEHAEAGGLLKFLLRHILSPPSPPHQQKVNDPIVKQVNRPSNCEILFKYFKPLQTLCKMIQDWYKRLVINLRV</sequence>
<feature type="signal peptide" evidence="1">
    <location>
        <begin position="1"/>
        <end position="18"/>
    </location>
</feature>
<protein>
    <submittedName>
        <fullName evidence="2">Uncharacterized protein</fullName>
    </submittedName>
</protein>
<keyword evidence="1" id="KW-0732">Signal</keyword>